<sequence>MIYKNFLLEIYIFGVFNVAVLGVLLLLYQDGTTNHNPNKDIDDDCELNGDWVTLKDYSVFFKKNASFYIEDLNLITLNFIQPVSYSLKFDIYVTIKANFDGESMKEINHWIRNLKITNIIADIYNKSFVYNQLDAEFNLKIFLASLGIKNFTNLEMFAELQEKFTTSKLNKPLRLNIKKILNTNKLDKCLICSKMIVKDEYFYMKDLSFWLNLNNLSGYDRVHSYYMNSHNDKFLLDFFTKSKDLLTISQVKCLPNLINELKFKYFNKFEYIGEIMYIKMDLINEILINECYMQNADKYKYIAILDRDEVIFPKNYTEFSYGSDIHVNMNLLMETIEGDFYSKIKQIPVFDLRETKIIEQSNIMNFIKDFNKKNVKNYCTHFSTQVYLNMDLIDSLCNKLNQFKYEPKIFFRRRSLEINILKNFNSKIADVPFNFTITISNKNGLEYGYFLCKLKEEIVDLFRNKTVDDIKKTTGLFDRFYIMRFKKTGKCIHNTNRTYTVSTHFSKRDFYVFNENNISLIPSKKFYVKYSNGFTSHFRYDLKSKIIQNKKIPIDFIGFDYDYFNSFRNFFL</sequence>
<organism evidence="7 8">
    <name type="scientific">Brachionus calyciflorus</name>
    <dbReference type="NCBI Taxonomy" id="104777"/>
    <lineage>
        <taxon>Eukaryota</taxon>
        <taxon>Metazoa</taxon>
        <taxon>Spiralia</taxon>
        <taxon>Gnathifera</taxon>
        <taxon>Rotifera</taxon>
        <taxon>Eurotatoria</taxon>
        <taxon>Monogononta</taxon>
        <taxon>Pseudotrocha</taxon>
        <taxon>Ploima</taxon>
        <taxon>Brachionidae</taxon>
        <taxon>Brachionus</taxon>
    </lineage>
</organism>
<dbReference type="Pfam" id="PF01697">
    <property type="entry name" value="Glyco_transf_92"/>
    <property type="match status" value="1"/>
</dbReference>
<dbReference type="GO" id="GO:0016020">
    <property type="term" value="C:membrane"/>
    <property type="evidence" value="ECO:0007669"/>
    <property type="project" value="UniProtKB-SubCell"/>
</dbReference>
<keyword evidence="6" id="KW-0812">Transmembrane</keyword>
<reference evidence="7" key="1">
    <citation type="submission" date="2021-02" db="EMBL/GenBank/DDBJ databases">
        <authorList>
            <person name="Nowell W R."/>
        </authorList>
    </citation>
    <scope>NUCLEOTIDE SEQUENCE</scope>
    <source>
        <strain evidence="7">Ploen Becks lab</strain>
    </source>
</reference>
<comment type="subcellular location">
    <subcellularLocation>
        <location evidence="1">Membrane</location>
    </subcellularLocation>
</comment>
<keyword evidence="8" id="KW-1185">Reference proteome</keyword>
<evidence type="ECO:0000256" key="3">
    <source>
        <dbReference type="ARBA" id="ARBA00022676"/>
    </source>
</evidence>
<evidence type="ECO:0000256" key="2">
    <source>
        <dbReference type="ARBA" id="ARBA00007647"/>
    </source>
</evidence>
<keyword evidence="3 6" id="KW-0328">Glycosyltransferase</keyword>
<dbReference type="EC" id="2.4.1.-" evidence="6"/>
<evidence type="ECO:0000256" key="1">
    <source>
        <dbReference type="ARBA" id="ARBA00004370"/>
    </source>
</evidence>
<dbReference type="GO" id="GO:0016757">
    <property type="term" value="F:glycosyltransferase activity"/>
    <property type="evidence" value="ECO:0007669"/>
    <property type="project" value="UniProtKB-UniRule"/>
</dbReference>
<feature type="transmembrane region" description="Helical" evidence="6">
    <location>
        <begin position="7"/>
        <end position="28"/>
    </location>
</feature>
<dbReference type="EMBL" id="CAJNOC010002196">
    <property type="protein sequence ID" value="CAF0918291.1"/>
    <property type="molecule type" value="Genomic_DNA"/>
</dbReference>
<keyword evidence="5 6" id="KW-0472">Membrane</keyword>
<evidence type="ECO:0000313" key="7">
    <source>
        <dbReference type="EMBL" id="CAF0918291.1"/>
    </source>
</evidence>
<comment type="similarity">
    <text evidence="2 6">Belongs to the glycosyltransferase 92 family.</text>
</comment>
<comment type="caution">
    <text evidence="7">The sequence shown here is derived from an EMBL/GenBank/DDBJ whole genome shotgun (WGS) entry which is preliminary data.</text>
</comment>
<accession>A0A814AVQ6</accession>
<dbReference type="InterPro" id="IPR008166">
    <property type="entry name" value="Glyco_transf_92"/>
</dbReference>
<dbReference type="OrthoDB" id="2017643at2759"/>
<keyword evidence="4 6" id="KW-0808">Transferase</keyword>
<evidence type="ECO:0000313" key="8">
    <source>
        <dbReference type="Proteomes" id="UP000663879"/>
    </source>
</evidence>
<evidence type="ECO:0000256" key="4">
    <source>
        <dbReference type="ARBA" id="ARBA00022679"/>
    </source>
</evidence>
<protein>
    <recommendedName>
        <fullName evidence="6">Glycosyltransferase family 92 protein</fullName>
        <ecNumber evidence="6">2.4.1.-</ecNumber>
    </recommendedName>
</protein>
<dbReference type="Proteomes" id="UP000663879">
    <property type="component" value="Unassembled WGS sequence"/>
</dbReference>
<gene>
    <name evidence="7" type="ORF">OXX778_LOCUS12264</name>
</gene>
<name>A0A814AVQ6_9BILA</name>
<proteinExistence type="inferred from homology"/>
<evidence type="ECO:0000256" key="5">
    <source>
        <dbReference type="ARBA" id="ARBA00023136"/>
    </source>
</evidence>
<evidence type="ECO:0000256" key="6">
    <source>
        <dbReference type="RuleBase" id="RU366017"/>
    </source>
</evidence>
<dbReference type="AlphaFoldDB" id="A0A814AVQ6"/>
<keyword evidence="6" id="KW-1133">Transmembrane helix</keyword>